<protein>
    <submittedName>
        <fullName evidence="2">ABC-type transport system permease protein</fullName>
    </submittedName>
</protein>
<dbReference type="PATRIC" id="fig|273035.7.peg.97"/>
<dbReference type="Proteomes" id="UP000062963">
    <property type="component" value="Chromosome"/>
</dbReference>
<organism evidence="2 3">
    <name type="scientific">Spiroplasma kunkelii CR2-3x</name>
    <dbReference type="NCBI Taxonomy" id="273035"/>
    <lineage>
        <taxon>Bacteria</taxon>
        <taxon>Bacillati</taxon>
        <taxon>Mycoplasmatota</taxon>
        <taxon>Mollicutes</taxon>
        <taxon>Entomoplasmatales</taxon>
        <taxon>Spiroplasmataceae</taxon>
        <taxon>Spiroplasma</taxon>
    </lineage>
</organism>
<keyword evidence="1" id="KW-0812">Transmembrane</keyword>
<evidence type="ECO:0000256" key="1">
    <source>
        <dbReference type="SAM" id="Phobius"/>
    </source>
</evidence>
<sequence length="208" mass="23496">MDIKLVQDPTGNDPNVSINEPIPVLLAKRVYQSMNLVSEDIFKLNVQITNAIGYVPVAFKMIGSNDADISSGNIYMNQDLLVMVMNQWVNLTKKGEQFLPNFYNVVVSLDSPLGVTLQPYYIISSFSSNDNYDFTMFDNKKPNLKNPLDLITNLKLLNGLNKIWQFDTLQENYSQEMRTVRDVLNILEGLTIVIVALILSVLIAMVLD</sequence>
<reference evidence="2 3" key="1">
    <citation type="journal article" date="2015" name="Genome Announc.">
        <title>Complete Genome Sequence of Spiroplasma kunkelii Strain CR2-3x, Causal Agent of Corn Stunt Disease in Zea mays L.</title>
        <authorList>
            <person name="Davis R.E."/>
            <person name="Shao J."/>
            <person name="Dally E.L."/>
            <person name="Zhao Y."/>
            <person name="Gasparich G.E."/>
            <person name="Gaynor B.J."/>
            <person name="Athey J.C."/>
            <person name="Harrison N.A."/>
            <person name="Donofrio N."/>
        </authorList>
    </citation>
    <scope>NUCLEOTIDE SEQUENCE [LARGE SCALE GENOMIC DNA]</scope>
    <source>
        <strain evidence="2 3">CR2-3x</strain>
    </source>
</reference>
<evidence type="ECO:0000313" key="2">
    <source>
        <dbReference type="EMBL" id="ALA97007.1"/>
    </source>
</evidence>
<dbReference type="KEGG" id="skn:SKUN_0082"/>
<gene>
    <name evidence="2" type="ORF">SKUN_0082</name>
</gene>
<dbReference type="EMBL" id="CP010899">
    <property type="protein sequence ID" value="ALA97007.1"/>
    <property type="molecule type" value="Genomic_DNA"/>
</dbReference>
<dbReference type="RefSeq" id="WP_235511192.1">
    <property type="nucleotide sequence ID" value="NZ_CP010899.1"/>
</dbReference>
<name>A0A0K2JF09_SPIKU</name>
<keyword evidence="1" id="KW-0472">Membrane</keyword>
<evidence type="ECO:0000313" key="3">
    <source>
        <dbReference type="Proteomes" id="UP000062963"/>
    </source>
</evidence>
<keyword evidence="1" id="KW-1133">Transmembrane helix</keyword>
<dbReference type="STRING" id="273035.SKUN_0082"/>
<feature type="transmembrane region" description="Helical" evidence="1">
    <location>
        <begin position="183"/>
        <end position="207"/>
    </location>
</feature>
<dbReference type="AlphaFoldDB" id="A0A0K2JF09"/>
<keyword evidence="3" id="KW-1185">Reference proteome</keyword>
<proteinExistence type="predicted"/>
<accession>A0A0K2JF09</accession>